<dbReference type="Proteomes" id="UP000034213">
    <property type="component" value="Unassembled WGS sequence"/>
</dbReference>
<evidence type="ECO:0000313" key="3">
    <source>
        <dbReference type="Proteomes" id="UP000034213"/>
    </source>
</evidence>
<evidence type="ECO:0000259" key="1">
    <source>
        <dbReference type="Pfam" id="PF18894"/>
    </source>
</evidence>
<feature type="domain" description="Putative phage metallopeptidase" evidence="1">
    <location>
        <begin position="2"/>
        <end position="116"/>
    </location>
</feature>
<dbReference type="EMBL" id="LCEW01000005">
    <property type="protein sequence ID" value="KKS80474.1"/>
    <property type="molecule type" value="Genomic_DNA"/>
</dbReference>
<dbReference type="STRING" id="1618369.UV54_C0005G0009"/>
<evidence type="ECO:0000313" key="2">
    <source>
        <dbReference type="EMBL" id="KKS80474.1"/>
    </source>
</evidence>
<sequence length="125" mass="14716">MEFNLAPDIQRLFSQIQTKLQLPHIDPKRIVCFRSHGSQARARARIWAFPKIWQLALNLPAYYCIEIISEKFDHLKPADQTRIIIHEMMHIPKNFSGALLPHRGRGKIVINTRSVEQLFKLYRKT</sequence>
<dbReference type="InterPro" id="IPR043998">
    <property type="entry name" value="Put_Metallopep"/>
</dbReference>
<gene>
    <name evidence="2" type="ORF">UV54_C0005G0009</name>
</gene>
<proteinExistence type="predicted"/>
<organism evidence="2 3">
    <name type="scientific">Candidatus Beckwithbacteria bacterium GW2011_GWA2_43_10</name>
    <dbReference type="NCBI Taxonomy" id="1618369"/>
    <lineage>
        <taxon>Bacteria</taxon>
        <taxon>Candidatus Beckwithiibacteriota</taxon>
    </lineage>
</organism>
<dbReference type="AlphaFoldDB" id="A0A0G1C4U8"/>
<name>A0A0G1C4U8_9BACT</name>
<comment type="caution">
    <text evidence="2">The sequence shown here is derived from an EMBL/GenBank/DDBJ whole genome shotgun (WGS) entry which is preliminary data.</text>
</comment>
<protein>
    <submittedName>
        <fullName evidence="2">Metallopeptidase-like protein</fullName>
    </submittedName>
</protein>
<dbReference type="Pfam" id="PF18894">
    <property type="entry name" value="PhageMetallopep"/>
    <property type="match status" value="1"/>
</dbReference>
<accession>A0A0G1C4U8</accession>
<reference evidence="2 3" key="1">
    <citation type="journal article" date="2015" name="Nature">
        <title>rRNA introns, odd ribosomes, and small enigmatic genomes across a large radiation of phyla.</title>
        <authorList>
            <person name="Brown C.T."/>
            <person name="Hug L.A."/>
            <person name="Thomas B.C."/>
            <person name="Sharon I."/>
            <person name="Castelle C.J."/>
            <person name="Singh A."/>
            <person name="Wilkins M.J."/>
            <person name="Williams K.H."/>
            <person name="Banfield J.F."/>
        </authorList>
    </citation>
    <scope>NUCLEOTIDE SEQUENCE [LARGE SCALE GENOMIC DNA]</scope>
</reference>